<comment type="similarity">
    <text evidence="1">Belongs to the RecJ family.</text>
</comment>
<feature type="domain" description="RecJ OB" evidence="8">
    <location>
        <begin position="465"/>
        <end position="566"/>
    </location>
</feature>
<evidence type="ECO:0000313" key="9">
    <source>
        <dbReference type="EMBL" id="ROO26553.1"/>
    </source>
</evidence>
<dbReference type="SUPFAM" id="SSF64182">
    <property type="entry name" value="DHH phosphoesterases"/>
    <property type="match status" value="1"/>
</dbReference>
<evidence type="ECO:0000259" key="8">
    <source>
        <dbReference type="Pfam" id="PF17768"/>
    </source>
</evidence>
<proteinExistence type="inferred from homology"/>
<dbReference type="GO" id="GO:0006281">
    <property type="term" value="P:DNA repair"/>
    <property type="evidence" value="ECO:0007669"/>
    <property type="project" value="InterPro"/>
</dbReference>
<dbReference type="Pfam" id="PF01368">
    <property type="entry name" value="DHH"/>
    <property type="match status" value="1"/>
</dbReference>
<evidence type="ECO:0000256" key="4">
    <source>
        <dbReference type="ARBA" id="ARBA00022801"/>
    </source>
</evidence>
<evidence type="ECO:0000256" key="5">
    <source>
        <dbReference type="ARBA" id="ARBA00022839"/>
    </source>
</evidence>
<dbReference type="InterPro" id="IPR001667">
    <property type="entry name" value="DDH_dom"/>
</dbReference>
<dbReference type="RefSeq" id="WP_245963298.1">
    <property type="nucleotide sequence ID" value="NZ_AYKG01000034.1"/>
</dbReference>
<dbReference type="InterPro" id="IPR004610">
    <property type="entry name" value="RecJ"/>
</dbReference>
<dbReference type="Gene3D" id="3.10.310.30">
    <property type="match status" value="1"/>
</dbReference>
<dbReference type="InterPro" id="IPR038763">
    <property type="entry name" value="DHH_sf"/>
</dbReference>
<dbReference type="Pfam" id="PF17768">
    <property type="entry name" value="RecJ_OB"/>
    <property type="match status" value="1"/>
</dbReference>
<dbReference type="PANTHER" id="PTHR30255">
    <property type="entry name" value="SINGLE-STRANDED-DNA-SPECIFIC EXONUCLEASE RECJ"/>
    <property type="match status" value="1"/>
</dbReference>
<name>A0A423PLT3_9GAMM</name>
<dbReference type="FunCoup" id="A0A423PLT3">
    <property type="interactions" value="378"/>
</dbReference>
<feature type="domain" description="DHHA1" evidence="7">
    <location>
        <begin position="357"/>
        <end position="451"/>
    </location>
</feature>
<accession>A0A423PLT3</accession>
<dbReference type="NCBIfam" id="TIGR00644">
    <property type="entry name" value="recJ"/>
    <property type="match status" value="1"/>
</dbReference>
<dbReference type="InterPro" id="IPR041122">
    <property type="entry name" value="RecJ_OB"/>
</dbReference>
<organism evidence="9 10">
    <name type="scientific">Salinisphaera japonica YTM-1</name>
    <dbReference type="NCBI Taxonomy" id="1209778"/>
    <lineage>
        <taxon>Bacteria</taxon>
        <taxon>Pseudomonadati</taxon>
        <taxon>Pseudomonadota</taxon>
        <taxon>Gammaproteobacteria</taxon>
        <taxon>Salinisphaerales</taxon>
        <taxon>Salinisphaeraceae</taxon>
        <taxon>Salinisphaera</taxon>
    </lineage>
</organism>
<gene>
    <name evidence="9" type="ORF">SAJA_10765</name>
</gene>
<keyword evidence="3" id="KW-0540">Nuclease</keyword>
<keyword evidence="4" id="KW-0378">Hydrolase</keyword>
<dbReference type="Gene3D" id="3.90.1640.30">
    <property type="match status" value="1"/>
</dbReference>
<dbReference type="PANTHER" id="PTHR30255:SF2">
    <property type="entry name" value="SINGLE-STRANDED-DNA-SPECIFIC EXONUCLEASE RECJ"/>
    <property type="match status" value="1"/>
</dbReference>
<feature type="domain" description="DDH" evidence="6">
    <location>
        <begin position="77"/>
        <end position="231"/>
    </location>
</feature>
<dbReference type="AlphaFoldDB" id="A0A423PLT3"/>
<dbReference type="EMBL" id="AYKG01000034">
    <property type="protein sequence ID" value="ROO26553.1"/>
    <property type="molecule type" value="Genomic_DNA"/>
</dbReference>
<dbReference type="GO" id="GO:0008409">
    <property type="term" value="F:5'-3' exonuclease activity"/>
    <property type="evidence" value="ECO:0007669"/>
    <property type="project" value="InterPro"/>
</dbReference>
<evidence type="ECO:0000256" key="2">
    <source>
        <dbReference type="ARBA" id="ARBA00019841"/>
    </source>
</evidence>
<keyword evidence="10" id="KW-1185">Reference proteome</keyword>
<dbReference type="InterPro" id="IPR051673">
    <property type="entry name" value="SSDNA_exonuclease_RecJ"/>
</dbReference>
<comment type="caution">
    <text evidence="9">The sequence shown here is derived from an EMBL/GenBank/DDBJ whole genome shotgun (WGS) entry which is preliminary data.</text>
</comment>
<dbReference type="InParanoid" id="A0A423PLT3"/>
<evidence type="ECO:0000256" key="1">
    <source>
        <dbReference type="ARBA" id="ARBA00005915"/>
    </source>
</evidence>
<protein>
    <recommendedName>
        <fullName evidence="2">Single-stranded-DNA-specific exonuclease RecJ</fullName>
    </recommendedName>
</protein>
<evidence type="ECO:0000259" key="7">
    <source>
        <dbReference type="Pfam" id="PF02272"/>
    </source>
</evidence>
<keyword evidence="5 9" id="KW-0269">Exonuclease</keyword>
<dbReference type="Pfam" id="PF02272">
    <property type="entry name" value="DHHA1"/>
    <property type="match status" value="1"/>
</dbReference>
<dbReference type="InterPro" id="IPR003156">
    <property type="entry name" value="DHHA1_dom"/>
</dbReference>
<sequence>MDSPTASRIVERRLVGDPGALVALGHPLLQRIYAARGVCDMAELDYGLAGLPDYSDLAGIEAAVDVLAKAVARQRAIHVVGDFDADGATSTTLACEALSSFGARVDFFMPQRATHGYGLSPLVVSAMPAPGPGDVLLTVDNGIAAVAGVEAARAAGWQVVITDHHLPGETLPPAEAIVNPNQPGCRFVSKRLAGVGVIFYVMAALRARLAATGTTGLASLSSYLDLVAVGTVADVVALDHVNRTLVSQGLRRIRAGRGRPGINALAEAAGRDWRKLSPEDIGFVIGPRINAAGRLDDMTLGVNCLRAVESGPAQQAAEQLSSINRDRRRSQRRMVADAEAALAAMHADGISRDGIVVHGKDWHEGIVGLIASKIREQRHRPVVAFAPGAGGELKGSARSIPGVHIRDVLAAVQASQPGLITRFGGHAQAAGLTLSYSAFPAFIEAFDTAVRAVLTPELASQAFHTDGELAAHDLTLATAKRLREAGPWGAGFDAPLFHGVFHVVSQRIVGEHHLKLKLMPATGGATIDGIWFNHDTLLDETIGHRLVYKLSVNEFRGEEKLDLVVEYGQSV</sequence>
<dbReference type="Proteomes" id="UP000285310">
    <property type="component" value="Unassembled WGS sequence"/>
</dbReference>
<evidence type="ECO:0000313" key="10">
    <source>
        <dbReference type="Proteomes" id="UP000285310"/>
    </source>
</evidence>
<dbReference type="GO" id="GO:0006310">
    <property type="term" value="P:DNA recombination"/>
    <property type="evidence" value="ECO:0007669"/>
    <property type="project" value="InterPro"/>
</dbReference>
<evidence type="ECO:0000256" key="3">
    <source>
        <dbReference type="ARBA" id="ARBA00022722"/>
    </source>
</evidence>
<dbReference type="GO" id="GO:0003676">
    <property type="term" value="F:nucleic acid binding"/>
    <property type="evidence" value="ECO:0007669"/>
    <property type="project" value="InterPro"/>
</dbReference>
<reference evidence="9 10" key="1">
    <citation type="submission" date="2013-10" db="EMBL/GenBank/DDBJ databases">
        <title>Salinisphaera japonica YTM-1 Genome Sequencing.</title>
        <authorList>
            <person name="Lai Q."/>
            <person name="Li C."/>
            <person name="Shao Z."/>
        </authorList>
    </citation>
    <scope>NUCLEOTIDE SEQUENCE [LARGE SCALE GENOMIC DNA]</scope>
    <source>
        <strain evidence="9 10">YTM-1</strain>
    </source>
</reference>
<evidence type="ECO:0000259" key="6">
    <source>
        <dbReference type="Pfam" id="PF01368"/>
    </source>
</evidence>